<organism evidence="1 2">
    <name type="scientific">Populus trichocarpa</name>
    <name type="common">Western balsam poplar</name>
    <name type="synonym">Populus balsamifera subsp. trichocarpa</name>
    <dbReference type="NCBI Taxonomy" id="3694"/>
    <lineage>
        <taxon>Eukaryota</taxon>
        <taxon>Viridiplantae</taxon>
        <taxon>Streptophyta</taxon>
        <taxon>Embryophyta</taxon>
        <taxon>Tracheophyta</taxon>
        <taxon>Spermatophyta</taxon>
        <taxon>Magnoliopsida</taxon>
        <taxon>eudicotyledons</taxon>
        <taxon>Gunneridae</taxon>
        <taxon>Pentapetalae</taxon>
        <taxon>rosids</taxon>
        <taxon>fabids</taxon>
        <taxon>Malpighiales</taxon>
        <taxon>Salicaceae</taxon>
        <taxon>Saliceae</taxon>
        <taxon>Populus</taxon>
    </lineage>
</organism>
<accession>A0A2K2AY73</accession>
<dbReference type="InParanoid" id="A0A2K2AY73"/>
<sequence length="92" mass="10521">MHTLGPRLPSDEILARFNWNLCSVIQLFFSLFFSLLSVGCKGGLAAVHFVIHVFGVDHFVQERGHFAVFKISFFKRCCRVGLKFSFQCTHLL</sequence>
<gene>
    <name evidence="1" type="ORF">POPTR_004G215000</name>
</gene>
<dbReference type="AlphaFoldDB" id="A0A2K2AY73"/>
<protein>
    <submittedName>
        <fullName evidence="1">Uncharacterized protein</fullName>
    </submittedName>
</protein>
<evidence type="ECO:0000313" key="2">
    <source>
        <dbReference type="Proteomes" id="UP000006729"/>
    </source>
</evidence>
<proteinExistence type="predicted"/>
<reference evidence="1 2" key="1">
    <citation type="journal article" date="2006" name="Science">
        <title>The genome of black cottonwood, Populus trichocarpa (Torr. &amp; Gray).</title>
        <authorList>
            <person name="Tuskan G.A."/>
            <person name="Difazio S."/>
            <person name="Jansson S."/>
            <person name="Bohlmann J."/>
            <person name="Grigoriev I."/>
            <person name="Hellsten U."/>
            <person name="Putnam N."/>
            <person name="Ralph S."/>
            <person name="Rombauts S."/>
            <person name="Salamov A."/>
            <person name="Schein J."/>
            <person name="Sterck L."/>
            <person name="Aerts A."/>
            <person name="Bhalerao R.R."/>
            <person name="Bhalerao R.P."/>
            <person name="Blaudez D."/>
            <person name="Boerjan W."/>
            <person name="Brun A."/>
            <person name="Brunner A."/>
            <person name="Busov V."/>
            <person name="Campbell M."/>
            <person name="Carlson J."/>
            <person name="Chalot M."/>
            <person name="Chapman J."/>
            <person name="Chen G.L."/>
            <person name="Cooper D."/>
            <person name="Coutinho P.M."/>
            <person name="Couturier J."/>
            <person name="Covert S."/>
            <person name="Cronk Q."/>
            <person name="Cunningham R."/>
            <person name="Davis J."/>
            <person name="Degroeve S."/>
            <person name="Dejardin A."/>
            <person name="Depamphilis C."/>
            <person name="Detter J."/>
            <person name="Dirks B."/>
            <person name="Dubchak I."/>
            <person name="Duplessis S."/>
            <person name="Ehlting J."/>
            <person name="Ellis B."/>
            <person name="Gendler K."/>
            <person name="Goodstein D."/>
            <person name="Gribskov M."/>
            <person name="Grimwood J."/>
            <person name="Groover A."/>
            <person name="Gunter L."/>
            <person name="Hamberger B."/>
            <person name="Heinze B."/>
            <person name="Helariutta Y."/>
            <person name="Henrissat B."/>
            <person name="Holligan D."/>
            <person name="Holt R."/>
            <person name="Huang W."/>
            <person name="Islam-Faridi N."/>
            <person name="Jones S."/>
            <person name="Jones-Rhoades M."/>
            <person name="Jorgensen R."/>
            <person name="Joshi C."/>
            <person name="Kangasjarvi J."/>
            <person name="Karlsson J."/>
            <person name="Kelleher C."/>
            <person name="Kirkpatrick R."/>
            <person name="Kirst M."/>
            <person name="Kohler A."/>
            <person name="Kalluri U."/>
            <person name="Larimer F."/>
            <person name="Leebens-Mack J."/>
            <person name="Leple J.C."/>
            <person name="Locascio P."/>
            <person name="Lou Y."/>
            <person name="Lucas S."/>
            <person name="Martin F."/>
            <person name="Montanini B."/>
            <person name="Napoli C."/>
            <person name="Nelson D.R."/>
            <person name="Nelson C."/>
            <person name="Nieminen K."/>
            <person name="Nilsson O."/>
            <person name="Pereda V."/>
            <person name="Peter G."/>
            <person name="Philippe R."/>
            <person name="Pilate G."/>
            <person name="Poliakov A."/>
            <person name="Razumovskaya J."/>
            <person name="Richardson P."/>
            <person name="Rinaldi C."/>
            <person name="Ritland K."/>
            <person name="Rouze P."/>
            <person name="Ryaboy D."/>
            <person name="Schmutz J."/>
            <person name="Schrader J."/>
            <person name="Segerman B."/>
            <person name="Shin H."/>
            <person name="Siddiqui A."/>
            <person name="Sterky F."/>
            <person name="Terry A."/>
            <person name="Tsai C.J."/>
            <person name="Uberbacher E."/>
            <person name="Unneberg P."/>
            <person name="Vahala J."/>
            <person name="Wall K."/>
            <person name="Wessler S."/>
            <person name="Yang G."/>
            <person name="Yin T."/>
            <person name="Douglas C."/>
            <person name="Marra M."/>
            <person name="Sandberg G."/>
            <person name="Van de Peer Y."/>
            <person name="Rokhsar D."/>
        </authorList>
    </citation>
    <scope>NUCLEOTIDE SEQUENCE [LARGE SCALE GENOMIC DNA]</scope>
    <source>
        <strain evidence="2">cv. Nisqually</strain>
    </source>
</reference>
<dbReference type="EMBL" id="CM009293">
    <property type="protein sequence ID" value="PNT42480.1"/>
    <property type="molecule type" value="Genomic_DNA"/>
</dbReference>
<keyword evidence="2" id="KW-1185">Reference proteome</keyword>
<name>A0A2K2AY73_POPTR</name>
<dbReference type="Proteomes" id="UP000006729">
    <property type="component" value="Chromosome 4"/>
</dbReference>
<evidence type="ECO:0000313" key="1">
    <source>
        <dbReference type="EMBL" id="PNT42480.1"/>
    </source>
</evidence>